<keyword evidence="2" id="KW-1185">Reference proteome</keyword>
<protein>
    <submittedName>
        <fullName evidence="1">Uncharacterized protein</fullName>
    </submittedName>
</protein>
<comment type="caution">
    <text evidence="1">The sequence shown here is derived from an EMBL/GenBank/DDBJ whole genome shotgun (WGS) entry which is preliminary data.</text>
</comment>
<dbReference type="OrthoDB" id="8951938at2759"/>
<gene>
    <name evidence="1" type="ORF">A6R68_10130</name>
</gene>
<dbReference type="AlphaFoldDB" id="A0A1A6G075"/>
<sequence>TIQLMTSLIIQSLGYFWKYLFFSQSAAFAPSSGYIPVTGASGYSLWASLFSIRKLFNSITEEAFKFHADLDYDNEHLKHLHNISRCVFNSTRTDDYFKYRIVFVAT</sequence>
<feature type="non-terminal residue" evidence="1">
    <location>
        <position position="1"/>
    </location>
</feature>
<dbReference type="Proteomes" id="UP000092124">
    <property type="component" value="Unassembled WGS sequence"/>
</dbReference>
<reference evidence="1 2" key="1">
    <citation type="submission" date="2016-06" db="EMBL/GenBank/DDBJ databases">
        <title>The Draft Genome Sequence and Annotation of the Desert Woodrat Neotoma lepida.</title>
        <authorList>
            <person name="Campbell M."/>
            <person name="Oakeson K.F."/>
            <person name="Yandell M."/>
            <person name="Halpert J.R."/>
            <person name="Dearing D."/>
        </authorList>
    </citation>
    <scope>NUCLEOTIDE SEQUENCE [LARGE SCALE GENOMIC DNA]</scope>
    <source>
        <strain evidence="1">417</strain>
        <tissue evidence="1">Liver</tissue>
    </source>
</reference>
<proteinExistence type="predicted"/>
<evidence type="ECO:0000313" key="1">
    <source>
        <dbReference type="EMBL" id="OBS58802.1"/>
    </source>
</evidence>
<organism evidence="1 2">
    <name type="scientific">Neotoma lepida</name>
    <name type="common">Desert woodrat</name>
    <dbReference type="NCBI Taxonomy" id="56216"/>
    <lineage>
        <taxon>Eukaryota</taxon>
        <taxon>Metazoa</taxon>
        <taxon>Chordata</taxon>
        <taxon>Craniata</taxon>
        <taxon>Vertebrata</taxon>
        <taxon>Euteleostomi</taxon>
        <taxon>Mammalia</taxon>
        <taxon>Eutheria</taxon>
        <taxon>Euarchontoglires</taxon>
        <taxon>Glires</taxon>
        <taxon>Rodentia</taxon>
        <taxon>Myomorpha</taxon>
        <taxon>Muroidea</taxon>
        <taxon>Cricetidae</taxon>
        <taxon>Neotominae</taxon>
        <taxon>Neotoma</taxon>
    </lineage>
</organism>
<feature type="non-terminal residue" evidence="1">
    <location>
        <position position="106"/>
    </location>
</feature>
<name>A0A1A6G075_NEOLE</name>
<evidence type="ECO:0000313" key="2">
    <source>
        <dbReference type="Proteomes" id="UP000092124"/>
    </source>
</evidence>
<accession>A0A1A6G075</accession>
<dbReference type="EMBL" id="LZPO01110809">
    <property type="protein sequence ID" value="OBS58802.1"/>
    <property type="molecule type" value="Genomic_DNA"/>
</dbReference>